<keyword evidence="2" id="KW-1185">Reference proteome</keyword>
<gene>
    <name evidence="3 4" type="primary">LOC115882474</name>
</gene>
<sequence>MSDHGDNIPNDEELINGEQTSDMSEAANGFNSRILVVLLEPLPTGPSLVPPQLNGVLRGPNYHLSQVNGLQVNRNLQPVQSAAVQPPPLENMRLRNMILRSRYRDPRAEIHQTDPRTAARRESRQNNNQDDVCVAGQSQYNPRP</sequence>
<evidence type="ECO:0000313" key="4">
    <source>
        <dbReference type="RefSeq" id="XP_030756405.1"/>
    </source>
</evidence>
<feature type="compositionally biased region" description="Basic and acidic residues" evidence="1">
    <location>
        <begin position="102"/>
        <end position="124"/>
    </location>
</feature>
<evidence type="ECO:0000256" key="1">
    <source>
        <dbReference type="SAM" id="MobiDB-lite"/>
    </source>
</evidence>
<dbReference type="AlphaFoldDB" id="A0A6J2Y050"/>
<dbReference type="RefSeq" id="XP_030756404.1">
    <property type="nucleotide sequence ID" value="XM_030900544.1"/>
</dbReference>
<accession>A0A6J2Y050</accession>
<dbReference type="KEGG" id="soy:115882474"/>
<dbReference type="RefSeq" id="XP_030756405.1">
    <property type="nucleotide sequence ID" value="XM_030900545.1"/>
</dbReference>
<feature type="region of interest" description="Disordered" evidence="1">
    <location>
        <begin position="100"/>
        <end position="144"/>
    </location>
</feature>
<feature type="compositionally biased region" description="Polar residues" evidence="1">
    <location>
        <begin position="125"/>
        <end position="144"/>
    </location>
</feature>
<dbReference type="GeneID" id="115882474"/>
<evidence type="ECO:0000313" key="2">
    <source>
        <dbReference type="Proteomes" id="UP000504635"/>
    </source>
</evidence>
<reference evidence="3 4" key="1">
    <citation type="submission" date="2025-04" db="UniProtKB">
        <authorList>
            <consortium name="RefSeq"/>
        </authorList>
    </citation>
    <scope>IDENTIFICATION</scope>
    <source>
        <tissue evidence="3 4">Gonads</tissue>
    </source>
</reference>
<evidence type="ECO:0000313" key="3">
    <source>
        <dbReference type="RefSeq" id="XP_030756404.1"/>
    </source>
</evidence>
<organism evidence="2 4">
    <name type="scientific">Sitophilus oryzae</name>
    <name type="common">Rice weevil</name>
    <name type="synonym">Curculio oryzae</name>
    <dbReference type="NCBI Taxonomy" id="7048"/>
    <lineage>
        <taxon>Eukaryota</taxon>
        <taxon>Metazoa</taxon>
        <taxon>Ecdysozoa</taxon>
        <taxon>Arthropoda</taxon>
        <taxon>Hexapoda</taxon>
        <taxon>Insecta</taxon>
        <taxon>Pterygota</taxon>
        <taxon>Neoptera</taxon>
        <taxon>Endopterygota</taxon>
        <taxon>Coleoptera</taxon>
        <taxon>Polyphaga</taxon>
        <taxon>Cucujiformia</taxon>
        <taxon>Curculionidae</taxon>
        <taxon>Dryophthorinae</taxon>
        <taxon>Sitophilus</taxon>
    </lineage>
</organism>
<protein>
    <submittedName>
        <fullName evidence="3 4">Uncharacterized protein LOC115882474</fullName>
    </submittedName>
</protein>
<dbReference type="Proteomes" id="UP000504635">
    <property type="component" value="Unplaced"/>
</dbReference>
<name>A0A6J2Y050_SITOR</name>
<proteinExistence type="predicted"/>